<organism evidence="1 2">
    <name type="scientific">Laspinema palackyanum D2a</name>
    <dbReference type="NCBI Taxonomy" id="2953684"/>
    <lineage>
        <taxon>Bacteria</taxon>
        <taxon>Bacillati</taxon>
        <taxon>Cyanobacteriota</taxon>
        <taxon>Cyanophyceae</taxon>
        <taxon>Oscillatoriophycideae</taxon>
        <taxon>Oscillatoriales</taxon>
        <taxon>Laspinemataceae</taxon>
        <taxon>Laspinema</taxon>
        <taxon>Laspinema palackyanum</taxon>
    </lineage>
</organism>
<evidence type="ECO:0000313" key="2">
    <source>
        <dbReference type="Proteomes" id="UP001525890"/>
    </source>
</evidence>
<keyword evidence="2" id="KW-1185">Reference proteome</keyword>
<dbReference type="Gene3D" id="3.40.50.150">
    <property type="entry name" value="Vaccinia Virus protein VP39"/>
    <property type="match status" value="1"/>
</dbReference>
<accession>A0ABT2MZJ3</accession>
<protein>
    <recommendedName>
        <fullName evidence="3">Beta-ketoacyl synthase N-terminal domain-containing protein</fullName>
    </recommendedName>
</protein>
<reference evidence="1 2" key="1">
    <citation type="journal article" date="2022" name="Front. Microbiol.">
        <title>High genomic differentiation and limited gene flow indicate recent cryptic speciation within the genus Laspinema (cyanobacteria).</title>
        <authorList>
            <person name="Stanojkovic A."/>
            <person name="Skoupy S."/>
            <person name="Skaloud P."/>
            <person name="Dvorak P."/>
        </authorList>
    </citation>
    <scope>NUCLEOTIDE SEQUENCE [LARGE SCALE GENOMIC DNA]</scope>
    <source>
        <strain evidence="1 2">D2a</strain>
    </source>
</reference>
<dbReference type="Proteomes" id="UP001525890">
    <property type="component" value="Unassembled WGS sequence"/>
</dbReference>
<gene>
    <name evidence="1" type="ORF">NG799_24185</name>
</gene>
<evidence type="ECO:0000313" key="1">
    <source>
        <dbReference type="EMBL" id="MCT7969420.1"/>
    </source>
</evidence>
<evidence type="ECO:0008006" key="3">
    <source>
        <dbReference type="Google" id="ProtNLM"/>
    </source>
</evidence>
<dbReference type="RefSeq" id="WP_368008888.1">
    <property type="nucleotide sequence ID" value="NZ_JAMXFF010000050.1"/>
</dbReference>
<dbReference type="EMBL" id="JAMXFF010000050">
    <property type="protein sequence ID" value="MCT7969420.1"/>
    <property type="molecule type" value="Genomic_DNA"/>
</dbReference>
<name>A0ABT2MZJ3_9CYAN</name>
<comment type="caution">
    <text evidence="1">The sequence shown here is derived from an EMBL/GenBank/DDBJ whole genome shotgun (WGS) entry which is preliminary data.</text>
</comment>
<dbReference type="InterPro" id="IPR029063">
    <property type="entry name" value="SAM-dependent_MTases_sf"/>
</dbReference>
<proteinExistence type="predicted"/>
<sequence length="96" mass="10581">MYLTGNRKDIPKPQAIFIGGGLTTPNLGETFWRSLGPGDRRVANAATVDRQQMLFQHQGKQGGTLTRCTIHRAEAVCIFLGWKVIAAVTQWVGVKE</sequence>